<dbReference type="AlphaFoldDB" id="A0ABC8TFE1"/>
<keyword evidence="2" id="KW-1185">Reference proteome</keyword>
<proteinExistence type="predicted"/>
<reference evidence="1 2" key="1">
    <citation type="submission" date="2024-02" db="EMBL/GenBank/DDBJ databases">
        <authorList>
            <person name="Vignale AGUSTIN F."/>
            <person name="Sosa J E."/>
            <person name="Modenutti C."/>
        </authorList>
    </citation>
    <scope>NUCLEOTIDE SEQUENCE [LARGE SCALE GENOMIC DNA]</scope>
</reference>
<organism evidence="1 2">
    <name type="scientific">Ilex paraguariensis</name>
    <name type="common">yerba mate</name>
    <dbReference type="NCBI Taxonomy" id="185542"/>
    <lineage>
        <taxon>Eukaryota</taxon>
        <taxon>Viridiplantae</taxon>
        <taxon>Streptophyta</taxon>
        <taxon>Embryophyta</taxon>
        <taxon>Tracheophyta</taxon>
        <taxon>Spermatophyta</taxon>
        <taxon>Magnoliopsida</taxon>
        <taxon>eudicotyledons</taxon>
        <taxon>Gunneridae</taxon>
        <taxon>Pentapetalae</taxon>
        <taxon>asterids</taxon>
        <taxon>campanulids</taxon>
        <taxon>Aquifoliales</taxon>
        <taxon>Aquifoliaceae</taxon>
        <taxon>Ilex</taxon>
    </lineage>
</organism>
<dbReference type="EMBL" id="CAUOFW020004565">
    <property type="protein sequence ID" value="CAK9166255.1"/>
    <property type="molecule type" value="Genomic_DNA"/>
</dbReference>
<dbReference type="Proteomes" id="UP001642360">
    <property type="component" value="Unassembled WGS sequence"/>
</dbReference>
<evidence type="ECO:0000313" key="2">
    <source>
        <dbReference type="Proteomes" id="UP001642360"/>
    </source>
</evidence>
<accession>A0ABC8TFE1</accession>
<evidence type="ECO:0000313" key="1">
    <source>
        <dbReference type="EMBL" id="CAK9166255.1"/>
    </source>
</evidence>
<protein>
    <submittedName>
        <fullName evidence="1">Uncharacterized protein</fullName>
    </submittedName>
</protein>
<comment type="caution">
    <text evidence="1">The sequence shown here is derived from an EMBL/GenBank/DDBJ whole genome shotgun (WGS) entry which is preliminary data.</text>
</comment>
<name>A0ABC8TFE1_9AQUA</name>
<sequence length="86" mass="9953">MVLIKVMRHMPGGPGAEKFEMSFTHNAGECWELHDQCLWPYFLHELTFFEMAEPPGSRTHLERNTPTISPAKCRMSKKENASKDIF</sequence>
<gene>
    <name evidence="1" type="ORF">ILEXP_LOCUS35463</name>
</gene>